<dbReference type="GO" id="GO:0045504">
    <property type="term" value="F:dynein heavy chain binding"/>
    <property type="evidence" value="ECO:0007669"/>
    <property type="project" value="TreeGrafter"/>
</dbReference>
<comment type="subcellular location">
    <subcellularLocation>
        <location evidence="4">Cytoplasm</location>
        <location evidence="4">Cytoskeleton</location>
        <location evidence="4">Cilium axoneme</location>
    </subcellularLocation>
    <subcellularLocation>
        <location evidence="1">Cytoplasm</location>
        <location evidence="1">Cytoskeleton</location>
        <location evidence="1">Cilium basal body</location>
    </subcellularLocation>
    <subcellularLocation>
        <location evidence="3">Cytoplasm</location>
        <location evidence="3">Cytoskeleton</location>
        <location evidence="3">Microtubule organizing center</location>
        <location evidence="3">Centrosome</location>
    </subcellularLocation>
    <subcellularLocation>
        <location evidence="2">Plastid</location>
        <location evidence="2">Chloroplast</location>
    </subcellularLocation>
</comment>
<keyword evidence="9" id="KW-0493">Microtubule</keyword>
<dbReference type="SUPFAM" id="SSF52540">
    <property type="entry name" value="P-loop containing nucleoside triphosphate hydrolases"/>
    <property type="match status" value="1"/>
</dbReference>
<proteinExistence type="inferred from homology"/>
<evidence type="ECO:0000256" key="12">
    <source>
        <dbReference type="ARBA" id="ARBA00023069"/>
    </source>
</evidence>
<dbReference type="Pfam" id="PF05783">
    <property type="entry name" value="DLIC"/>
    <property type="match status" value="1"/>
</dbReference>
<evidence type="ECO:0000256" key="7">
    <source>
        <dbReference type="ARBA" id="ARBA00022473"/>
    </source>
</evidence>
<organism evidence="17">
    <name type="scientific">Hanusia phi</name>
    <dbReference type="NCBI Taxonomy" id="3032"/>
    <lineage>
        <taxon>Eukaryota</taxon>
        <taxon>Cryptophyceae</taxon>
        <taxon>Pyrenomonadales</taxon>
        <taxon>Geminigeraceae</taxon>
        <taxon>Hanusia</taxon>
    </lineage>
</organism>
<gene>
    <name evidence="17" type="ORF">HPHI1048_LOCUS21266</name>
</gene>
<dbReference type="GO" id="GO:0005930">
    <property type="term" value="C:axoneme"/>
    <property type="evidence" value="ECO:0007669"/>
    <property type="project" value="UniProtKB-SubCell"/>
</dbReference>
<evidence type="ECO:0000256" key="3">
    <source>
        <dbReference type="ARBA" id="ARBA00004300"/>
    </source>
</evidence>
<evidence type="ECO:0000256" key="1">
    <source>
        <dbReference type="ARBA" id="ARBA00004120"/>
    </source>
</evidence>
<dbReference type="EMBL" id="HBEO01031371">
    <property type="protein sequence ID" value="CAD8503964.1"/>
    <property type="molecule type" value="Transcribed_RNA"/>
</dbReference>
<dbReference type="GO" id="GO:0005813">
    <property type="term" value="C:centrosome"/>
    <property type="evidence" value="ECO:0007669"/>
    <property type="project" value="UniProtKB-SubCell"/>
</dbReference>
<keyword evidence="8" id="KW-0963">Cytoplasm</keyword>
<dbReference type="AlphaFoldDB" id="A0A7S0HWD4"/>
<keyword evidence="14" id="KW-0206">Cytoskeleton</keyword>
<dbReference type="PANTHER" id="PTHR13236:SF0">
    <property type="entry name" value="CYTOPLASMIC DYNEIN 2 LIGHT INTERMEDIATE CHAIN 1"/>
    <property type="match status" value="1"/>
</dbReference>
<feature type="region of interest" description="Disordered" evidence="16">
    <location>
        <begin position="310"/>
        <end position="354"/>
    </location>
</feature>
<name>A0A7S0HWD4_9CRYP</name>
<dbReference type="InterPro" id="IPR022780">
    <property type="entry name" value="Dynein_light_int_chain"/>
</dbReference>
<evidence type="ECO:0000256" key="8">
    <source>
        <dbReference type="ARBA" id="ARBA00022490"/>
    </source>
</evidence>
<dbReference type="GO" id="GO:0009507">
    <property type="term" value="C:chloroplast"/>
    <property type="evidence" value="ECO:0007669"/>
    <property type="project" value="UniProtKB-SubCell"/>
</dbReference>
<evidence type="ECO:0000256" key="6">
    <source>
        <dbReference type="ARBA" id="ARBA00018863"/>
    </source>
</evidence>
<evidence type="ECO:0000256" key="11">
    <source>
        <dbReference type="ARBA" id="ARBA00023017"/>
    </source>
</evidence>
<evidence type="ECO:0000256" key="2">
    <source>
        <dbReference type="ARBA" id="ARBA00004229"/>
    </source>
</evidence>
<evidence type="ECO:0000256" key="13">
    <source>
        <dbReference type="ARBA" id="ARBA00023175"/>
    </source>
</evidence>
<evidence type="ECO:0000256" key="10">
    <source>
        <dbReference type="ARBA" id="ARBA00022794"/>
    </source>
</evidence>
<keyword evidence="15" id="KW-0966">Cell projection</keyword>
<keyword evidence="12" id="KW-0969">Cilium</keyword>
<dbReference type="InterPro" id="IPR040045">
    <property type="entry name" value="DYNC2LI1"/>
</dbReference>
<comment type="similarity">
    <text evidence="5">Belongs to the dynein light intermediate chain family.</text>
</comment>
<dbReference type="Gene3D" id="3.40.50.300">
    <property type="entry name" value="P-loop containing nucleotide triphosphate hydrolases"/>
    <property type="match status" value="1"/>
</dbReference>
<keyword evidence="10" id="KW-0970">Cilium biogenesis/degradation</keyword>
<feature type="compositionally biased region" description="Low complexity" evidence="16">
    <location>
        <begin position="338"/>
        <end position="354"/>
    </location>
</feature>
<evidence type="ECO:0000256" key="9">
    <source>
        <dbReference type="ARBA" id="ARBA00022701"/>
    </source>
</evidence>
<evidence type="ECO:0000256" key="14">
    <source>
        <dbReference type="ARBA" id="ARBA00023212"/>
    </source>
</evidence>
<dbReference type="GO" id="GO:0036064">
    <property type="term" value="C:ciliary basal body"/>
    <property type="evidence" value="ECO:0007669"/>
    <property type="project" value="TreeGrafter"/>
</dbReference>
<dbReference type="GO" id="GO:0005874">
    <property type="term" value="C:microtubule"/>
    <property type="evidence" value="ECO:0007669"/>
    <property type="project" value="UniProtKB-KW"/>
</dbReference>
<evidence type="ECO:0000256" key="15">
    <source>
        <dbReference type="ARBA" id="ARBA00023273"/>
    </source>
</evidence>
<evidence type="ECO:0000256" key="16">
    <source>
        <dbReference type="SAM" id="MobiDB-lite"/>
    </source>
</evidence>
<dbReference type="GO" id="GO:0035721">
    <property type="term" value="P:intraciliary retrograde transport"/>
    <property type="evidence" value="ECO:0007669"/>
    <property type="project" value="InterPro"/>
</dbReference>
<keyword evidence="7" id="KW-0217">Developmental protein</keyword>
<evidence type="ECO:0000313" key="17">
    <source>
        <dbReference type="EMBL" id="CAD8503964.1"/>
    </source>
</evidence>
<keyword evidence="13" id="KW-0505">Motor protein</keyword>
<reference evidence="17" key="1">
    <citation type="submission" date="2021-01" db="EMBL/GenBank/DDBJ databases">
        <authorList>
            <person name="Corre E."/>
            <person name="Pelletier E."/>
            <person name="Niang G."/>
            <person name="Scheremetjew M."/>
            <person name="Finn R."/>
            <person name="Kale V."/>
            <person name="Holt S."/>
            <person name="Cochrane G."/>
            <person name="Meng A."/>
            <person name="Brown T."/>
            <person name="Cohen L."/>
        </authorList>
    </citation>
    <scope>NUCLEOTIDE SEQUENCE</scope>
    <source>
        <strain evidence="17">CCMP325</strain>
    </source>
</reference>
<protein>
    <recommendedName>
        <fullName evidence="6">Cytoplasmic dynein 2 light intermediate chain 1</fullName>
    </recommendedName>
</protein>
<evidence type="ECO:0000256" key="4">
    <source>
        <dbReference type="ARBA" id="ARBA00004430"/>
    </source>
</evidence>
<sequence length="354" mass="40114">MSSGKSTLIRRFKNAEKDDELQPTTALDYSFARTVDKGKTGTKDVAHFWELGGGTSLPDLLDVPLNENNLKSTVLVIVADLSKPNEVMACVQFWLRKLEKRMQALEQICKKEPKLAKLFDMLRERSIKRFGEGGEKHKDMQGPLSHMFKVHAVSVVIVANKYDEFAQKAPELKRVMSRTLRFVAHINGASLVYTSQNEKQLISNFRQVVSQYLFKGQQVRRDLKVVDHLKPLMVPAGSDLILDIGTPPMESVDDNKPSDPLQYWLQYFERCFGPIQSLVADEGPAFILDPKGQYKEASVDKALTCKEEDLNMYREMQEKEREEQANETKPLPARKLNKAPSIKSKPKASAASQE</sequence>
<feature type="compositionally biased region" description="Basic and acidic residues" evidence="16">
    <location>
        <begin position="310"/>
        <end position="326"/>
    </location>
</feature>
<dbReference type="PANTHER" id="PTHR13236">
    <property type="entry name" value="DYNEIN 2 LIGHT INTERMEDIATE CHAIN, ISOFORM 2"/>
    <property type="match status" value="1"/>
</dbReference>
<keyword evidence="11" id="KW-0243">Dynein</keyword>
<dbReference type="GO" id="GO:0035735">
    <property type="term" value="P:intraciliary transport involved in cilium assembly"/>
    <property type="evidence" value="ECO:0007669"/>
    <property type="project" value="InterPro"/>
</dbReference>
<accession>A0A7S0HWD4</accession>
<evidence type="ECO:0000256" key="5">
    <source>
        <dbReference type="ARBA" id="ARBA00006831"/>
    </source>
</evidence>
<dbReference type="GO" id="GO:0005868">
    <property type="term" value="C:cytoplasmic dynein complex"/>
    <property type="evidence" value="ECO:0007669"/>
    <property type="project" value="InterPro"/>
</dbReference>
<dbReference type="InterPro" id="IPR027417">
    <property type="entry name" value="P-loop_NTPase"/>
</dbReference>